<dbReference type="GO" id="GO:0004526">
    <property type="term" value="F:ribonuclease P activity"/>
    <property type="evidence" value="ECO:0007669"/>
    <property type="project" value="UniProtKB-UniRule"/>
</dbReference>
<evidence type="ECO:0000256" key="8">
    <source>
        <dbReference type="NCBIfam" id="TIGR00188"/>
    </source>
</evidence>
<evidence type="ECO:0000256" key="1">
    <source>
        <dbReference type="ARBA" id="ARBA00002663"/>
    </source>
</evidence>
<evidence type="ECO:0000256" key="7">
    <source>
        <dbReference type="HAMAP-Rule" id="MF_00227"/>
    </source>
</evidence>
<keyword evidence="2 7" id="KW-0819">tRNA processing</keyword>
<keyword evidence="4 7" id="KW-0255">Endonuclease</keyword>
<dbReference type="HAMAP" id="MF_00227">
    <property type="entry name" value="RNase_P"/>
    <property type="match status" value="1"/>
</dbReference>
<dbReference type="PANTHER" id="PTHR33992">
    <property type="entry name" value="RIBONUCLEASE P PROTEIN COMPONENT"/>
    <property type="match status" value="1"/>
</dbReference>
<gene>
    <name evidence="7 9" type="primary">rnpA</name>
    <name evidence="9" type="ORF">E6K80_14350</name>
</gene>
<dbReference type="AlphaFoldDB" id="A0A538TXF8"/>
<dbReference type="GO" id="GO:0000049">
    <property type="term" value="F:tRNA binding"/>
    <property type="evidence" value="ECO:0007669"/>
    <property type="project" value="UniProtKB-UniRule"/>
</dbReference>
<comment type="function">
    <text evidence="1 7">RNaseP catalyzes the removal of the 5'-leader sequence from pre-tRNA to produce the mature 5'-terminus. It can also cleave other RNA substrates such as 4.5S RNA. The protein component plays an auxiliary but essential role in vivo by binding to the 5'-leader sequence and broadening the substrate specificity of the ribozyme.</text>
</comment>
<proteinExistence type="inferred from homology"/>
<accession>A0A538TXF8</accession>
<dbReference type="Proteomes" id="UP000319836">
    <property type="component" value="Unassembled WGS sequence"/>
</dbReference>
<evidence type="ECO:0000256" key="2">
    <source>
        <dbReference type="ARBA" id="ARBA00022694"/>
    </source>
</evidence>
<dbReference type="Gene3D" id="3.30.230.10">
    <property type="match status" value="1"/>
</dbReference>
<name>A0A538TXF8_UNCEI</name>
<evidence type="ECO:0000313" key="9">
    <source>
        <dbReference type="EMBL" id="TMQ68298.1"/>
    </source>
</evidence>
<evidence type="ECO:0000256" key="4">
    <source>
        <dbReference type="ARBA" id="ARBA00022759"/>
    </source>
</evidence>
<comment type="catalytic activity">
    <reaction evidence="7">
        <text>Endonucleolytic cleavage of RNA, removing 5'-extranucleotides from tRNA precursor.</text>
        <dbReference type="EC" id="3.1.26.5"/>
    </reaction>
</comment>
<dbReference type="GO" id="GO:0042781">
    <property type="term" value="F:3'-tRNA processing endoribonuclease activity"/>
    <property type="evidence" value="ECO:0007669"/>
    <property type="project" value="TreeGrafter"/>
</dbReference>
<reference evidence="9 10" key="1">
    <citation type="journal article" date="2019" name="Nat. Microbiol.">
        <title>Mediterranean grassland soil C-N compound turnover is dependent on rainfall and depth, and is mediated by genomically divergent microorganisms.</title>
        <authorList>
            <person name="Diamond S."/>
            <person name="Andeer P.F."/>
            <person name="Li Z."/>
            <person name="Crits-Christoph A."/>
            <person name="Burstein D."/>
            <person name="Anantharaman K."/>
            <person name="Lane K.R."/>
            <person name="Thomas B.C."/>
            <person name="Pan C."/>
            <person name="Northen T.R."/>
            <person name="Banfield J.F."/>
        </authorList>
    </citation>
    <scope>NUCLEOTIDE SEQUENCE [LARGE SCALE GENOMIC DNA]</scope>
    <source>
        <strain evidence="9">WS_10</strain>
    </source>
</reference>
<evidence type="ECO:0000313" key="10">
    <source>
        <dbReference type="Proteomes" id="UP000319836"/>
    </source>
</evidence>
<dbReference type="InterPro" id="IPR014721">
    <property type="entry name" value="Ribsml_uS5_D2-typ_fold_subgr"/>
</dbReference>
<dbReference type="EMBL" id="VBPA01000409">
    <property type="protein sequence ID" value="TMQ68298.1"/>
    <property type="molecule type" value="Genomic_DNA"/>
</dbReference>
<dbReference type="SUPFAM" id="SSF54211">
    <property type="entry name" value="Ribosomal protein S5 domain 2-like"/>
    <property type="match status" value="1"/>
</dbReference>
<comment type="caution">
    <text evidence="9">The sequence shown here is derived from an EMBL/GenBank/DDBJ whole genome shotgun (WGS) entry which is preliminary data.</text>
</comment>
<protein>
    <recommendedName>
        <fullName evidence="7 8">Ribonuclease P protein component</fullName>
        <shortName evidence="7">RNase P protein</shortName>
        <shortName evidence="7">RNaseP protein</shortName>
        <ecNumber evidence="7 8">3.1.26.5</ecNumber>
    </recommendedName>
    <alternativeName>
        <fullName evidence="7">Protein C5</fullName>
    </alternativeName>
</protein>
<organism evidence="9 10">
    <name type="scientific">Eiseniibacteriota bacterium</name>
    <dbReference type="NCBI Taxonomy" id="2212470"/>
    <lineage>
        <taxon>Bacteria</taxon>
        <taxon>Candidatus Eiseniibacteriota</taxon>
    </lineage>
</organism>
<sequence length="128" mass="14080">MTAVARRFDSSHGLRTSREFARVKAEAVALRGQHCLLLALAHPGEPTRIGFIASKKGVGDAVRRNRARRRLREIVRLRWPRVPETGYWLVLIAHRSALAAPHQDLANDVEHLLAAAGALAPIAEAARS</sequence>
<evidence type="ECO:0000256" key="5">
    <source>
        <dbReference type="ARBA" id="ARBA00022801"/>
    </source>
</evidence>
<dbReference type="GO" id="GO:0030677">
    <property type="term" value="C:ribonuclease P complex"/>
    <property type="evidence" value="ECO:0007669"/>
    <property type="project" value="TreeGrafter"/>
</dbReference>
<comment type="subunit">
    <text evidence="7">Consists of a catalytic RNA component (M1 or rnpB) and a protein subunit.</text>
</comment>
<dbReference type="Pfam" id="PF00825">
    <property type="entry name" value="Ribonuclease_P"/>
    <property type="match status" value="1"/>
</dbReference>
<dbReference type="PANTHER" id="PTHR33992:SF1">
    <property type="entry name" value="RIBONUCLEASE P PROTEIN COMPONENT"/>
    <property type="match status" value="1"/>
</dbReference>
<dbReference type="InterPro" id="IPR000100">
    <property type="entry name" value="RNase_P"/>
</dbReference>
<dbReference type="InterPro" id="IPR020539">
    <property type="entry name" value="RNase_P_CS"/>
</dbReference>
<evidence type="ECO:0000256" key="3">
    <source>
        <dbReference type="ARBA" id="ARBA00022722"/>
    </source>
</evidence>
<dbReference type="InterPro" id="IPR020568">
    <property type="entry name" value="Ribosomal_Su5_D2-typ_SF"/>
</dbReference>
<dbReference type="GO" id="GO:0001682">
    <property type="term" value="P:tRNA 5'-leader removal"/>
    <property type="evidence" value="ECO:0007669"/>
    <property type="project" value="UniProtKB-UniRule"/>
</dbReference>
<dbReference type="PROSITE" id="PS00648">
    <property type="entry name" value="RIBONUCLEASE_P"/>
    <property type="match status" value="1"/>
</dbReference>
<comment type="similarity">
    <text evidence="7">Belongs to the RnpA family.</text>
</comment>
<evidence type="ECO:0000256" key="6">
    <source>
        <dbReference type="ARBA" id="ARBA00022884"/>
    </source>
</evidence>
<keyword evidence="3 7" id="KW-0540">Nuclease</keyword>
<dbReference type="NCBIfam" id="TIGR00188">
    <property type="entry name" value="rnpA"/>
    <property type="match status" value="1"/>
</dbReference>
<keyword evidence="5 7" id="KW-0378">Hydrolase</keyword>
<keyword evidence="6 7" id="KW-0694">RNA-binding</keyword>
<dbReference type="EC" id="3.1.26.5" evidence="7 8"/>